<comment type="caution">
    <text evidence="1">The sequence shown here is derived from an EMBL/GenBank/DDBJ whole genome shotgun (WGS) entry which is preliminary data.</text>
</comment>
<protein>
    <submittedName>
        <fullName evidence="1">Uncharacterized protein</fullName>
    </submittedName>
</protein>
<name>A0A5B7FFS1_PORTR</name>
<dbReference type="AlphaFoldDB" id="A0A5B7FFS1"/>
<organism evidence="1 2">
    <name type="scientific">Portunus trituberculatus</name>
    <name type="common">Swimming crab</name>
    <name type="synonym">Neptunus trituberculatus</name>
    <dbReference type="NCBI Taxonomy" id="210409"/>
    <lineage>
        <taxon>Eukaryota</taxon>
        <taxon>Metazoa</taxon>
        <taxon>Ecdysozoa</taxon>
        <taxon>Arthropoda</taxon>
        <taxon>Crustacea</taxon>
        <taxon>Multicrustacea</taxon>
        <taxon>Malacostraca</taxon>
        <taxon>Eumalacostraca</taxon>
        <taxon>Eucarida</taxon>
        <taxon>Decapoda</taxon>
        <taxon>Pleocyemata</taxon>
        <taxon>Brachyura</taxon>
        <taxon>Eubrachyura</taxon>
        <taxon>Portunoidea</taxon>
        <taxon>Portunidae</taxon>
        <taxon>Portuninae</taxon>
        <taxon>Portunus</taxon>
    </lineage>
</organism>
<gene>
    <name evidence="1" type="ORF">E2C01_040170</name>
</gene>
<evidence type="ECO:0000313" key="2">
    <source>
        <dbReference type="Proteomes" id="UP000324222"/>
    </source>
</evidence>
<evidence type="ECO:0000313" key="1">
    <source>
        <dbReference type="EMBL" id="MPC46450.1"/>
    </source>
</evidence>
<keyword evidence="2" id="KW-1185">Reference proteome</keyword>
<accession>A0A5B7FFS1</accession>
<reference evidence="1 2" key="1">
    <citation type="submission" date="2019-05" db="EMBL/GenBank/DDBJ databases">
        <title>Another draft genome of Portunus trituberculatus and its Hox gene families provides insights of decapod evolution.</title>
        <authorList>
            <person name="Jeong J.-H."/>
            <person name="Song I."/>
            <person name="Kim S."/>
            <person name="Choi T."/>
            <person name="Kim D."/>
            <person name="Ryu S."/>
            <person name="Kim W."/>
        </authorList>
    </citation>
    <scope>NUCLEOTIDE SEQUENCE [LARGE SCALE GENOMIC DNA]</scope>
    <source>
        <tissue evidence="1">Muscle</tissue>
    </source>
</reference>
<dbReference type="EMBL" id="VSRR010007215">
    <property type="protein sequence ID" value="MPC46450.1"/>
    <property type="molecule type" value="Genomic_DNA"/>
</dbReference>
<sequence>MIHKQRRLAKTNKKRPR</sequence>
<dbReference type="Proteomes" id="UP000324222">
    <property type="component" value="Unassembled WGS sequence"/>
</dbReference>
<proteinExistence type="predicted"/>